<accession>A0A067R8B6</accession>
<dbReference type="InParanoid" id="A0A067R8B6"/>
<organism evidence="1 2">
    <name type="scientific">Zootermopsis nevadensis</name>
    <name type="common">Dampwood termite</name>
    <dbReference type="NCBI Taxonomy" id="136037"/>
    <lineage>
        <taxon>Eukaryota</taxon>
        <taxon>Metazoa</taxon>
        <taxon>Ecdysozoa</taxon>
        <taxon>Arthropoda</taxon>
        <taxon>Hexapoda</taxon>
        <taxon>Insecta</taxon>
        <taxon>Pterygota</taxon>
        <taxon>Neoptera</taxon>
        <taxon>Polyneoptera</taxon>
        <taxon>Dictyoptera</taxon>
        <taxon>Blattodea</taxon>
        <taxon>Blattoidea</taxon>
        <taxon>Termitoidae</taxon>
        <taxon>Termopsidae</taxon>
        <taxon>Zootermopsis</taxon>
    </lineage>
</organism>
<keyword evidence="2" id="KW-1185">Reference proteome</keyword>
<name>A0A067R8B6_ZOONE</name>
<proteinExistence type="predicted"/>
<evidence type="ECO:0000313" key="1">
    <source>
        <dbReference type="EMBL" id="KDR14661.1"/>
    </source>
</evidence>
<protein>
    <submittedName>
        <fullName evidence="1">Uncharacterized protein</fullName>
    </submittedName>
</protein>
<dbReference type="EMBL" id="KK852869">
    <property type="protein sequence ID" value="KDR14661.1"/>
    <property type="molecule type" value="Genomic_DNA"/>
</dbReference>
<dbReference type="AlphaFoldDB" id="A0A067R8B6"/>
<sequence length="66" mass="7478">MTGAIMSQEWTLVYLPVEISLVDDHGQIASHMRSQWSFVSSCGWNPVSSAQCVVAVGVWRLWYRGY</sequence>
<gene>
    <name evidence="1" type="ORF">L798_10768</name>
</gene>
<evidence type="ECO:0000313" key="2">
    <source>
        <dbReference type="Proteomes" id="UP000027135"/>
    </source>
</evidence>
<dbReference type="Proteomes" id="UP000027135">
    <property type="component" value="Unassembled WGS sequence"/>
</dbReference>
<reference evidence="1 2" key="1">
    <citation type="journal article" date="2014" name="Nat. Commun.">
        <title>Molecular traces of alternative social organization in a termite genome.</title>
        <authorList>
            <person name="Terrapon N."/>
            <person name="Li C."/>
            <person name="Robertson H.M."/>
            <person name="Ji L."/>
            <person name="Meng X."/>
            <person name="Booth W."/>
            <person name="Chen Z."/>
            <person name="Childers C.P."/>
            <person name="Glastad K.M."/>
            <person name="Gokhale K."/>
            <person name="Gowin J."/>
            <person name="Gronenberg W."/>
            <person name="Hermansen R.A."/>
            <person name="Hu H."/>
            <person name="Hunt B.G."/>
            <person name="Huylmans A.K."/>
            <person name="Khalil S.M."/>
            <person name="Mitchell R.D."/>
            <person name="Munoz-Torres M.C."/>
            <person name="Mustard J.A."/>
            <person name="Pan H."/>
            <person name="Reese J.T."/>
            <person name="Scharf M.E."/>
            <person name="Sun F."/>
            <person name="Vogel H."/>
            <person name="Xiao J."/>
            <person name="Yang W."/>
            <person name="Yang Z."/>
            <person name="Yang Z."/>
            <person name="Zhou J."/>
            <person name="Zhu J."/>
            <person name="Brent C.S."/>
            <person name="Elsik C.G."/>
            <person name="Goodisman M.A."/>
            <person name="Liberles D.A."/>
            <person name="Roe R.M."/>
            <person name="Vargo E.L."/>
            <person name="Vilcinskas A."/>
            <person name="Wang J."/>
            <person name="Bornberg-Bauer E."/>
            <person name="Korb J."/>
            <person name="Zhang G."/>
            <person name="Liebig J."/>
        </authorList>
    </citation>
    <scope>NUCLEOTIDE SEQUENCE [LARGE SCALE GENOMIC DNA]</scope>
    <source>
        <tissue evidence="1">Whole organism</tissue>
    </source>
</reference>